<sequence length="108" mass="11836">MNFYRNWKLETGNSKREQTAIDHKEAVCSDANSVSGVLGHRTRGPNTVPPPRTPSALSCIPSSFCTANMDHCHCRTGTESPCAYFADGGRQKDHKGGPLKVSYQCLDH</sequence>
<proteinExistence type="predicted"/>
<reference evidence="1" key="2">
    <citation type="journal article" date="2023" name="Science">
        <title>Genomic signatures of disease resistance in endangered staghorn corals.</title>
        <authorList>
            <person name="Vollmer S.V."/>
            <person name="Selwyn J.D."/>
            <person name="Despard B.A."/>
            <person name="Roesel C.L."/>
        </authorList>
    </citation>
    <scope>NUCLEOTIDE SEQUENCE</scope>
    <source>
        <strain evidence="1">K2</strain>
    </source>
</reference>
<dbReference type="AlphaFoldDB" id="A0AAD9V4S7"/>
<reference evidence="1" key="1">
    <citation type="journal article" date="2023" name="G3 (Bethesda)">
        <title>Whole genome assembly and annotation of the endangered Caribbean coral Acropora cervicornis.</title>
        <authorList>
            <person name="Selwyn J.D."/>
            <person name="Vollmer S.V."/>
        </authorList>
    </citation>
    <scope>NUCLEOTIDE SEQUENCE</scope>
    <source>
        <strain evidence="1">K2</strain>
    </source>
</reference>
<gene>
    <name evidence="1" type="ORF">P5673_015716</name>
</gene>
<evidence type="ECO:0000313" key="2">
    <source>
        <dbReference type="Proteomes" id="UP001249851"/>
    </source>
</evidence>
<keyword evidence="2" id="KW-1185">Reference proteome</keyword>
<evidence type="ECO:0000313" key="1">
    <source>
        <dbReference type="EMBL" id="KAK2561243.1"/>
    </source>
</evidence>
<accession>A0AAD9V4S7</accession>
<dbReference type="EMBL" id="JARQWQ010000033">
    <property type="protein sequence ID" value="KAK2561243.1"/>
    <property type="molecule type" value="Genomic_DNA"/>
</dbReference>
<comment type="caution">
    <text evidence="1">The sequence shown here is derived from an EMBL/GenBank/DDBJ whole genome shotgun (WGS) entry which is preliminary data.</text>
</comment>
<name>A0AAD9V4S7_ACRCE</name>
<organism evidence="1 2">
    <name type="scientific">Acropora cervicornis</name>
    <name type="common">Staghorn coral</name>
    <dbReference type="NCBI Taxonomy" id="6130"/>
    <lineage>
        <taxon>Eukaryota</taxon>
        <taxon>Metazoa</taxon>
        <taxon>Cnidaria</taxon>
        <taxon>Anthozoa</taxon>
        <taxon>Hexacorallia</taxon>
        <taxon>Scleractinia</taxon>
        <taxon>Astrocoeniina</taxon>
        <taxon>Acroporidae</taxon>
        <taxon>Acropora</taxon>
    </lineage>
</organism>
<protein>
    <submittedName>
        <fullName evidence="1">Uncharacterized protein</fullName>
    </submittedName>
</protein>
<dbReference type="Proteomes" id="UP001249851">
    <property type="component" value="Unassembled WGS sequence"/>
</dbReference>